<name>A0ABZ1QQE4_9ACTN</name>
<dbReference type="Pfam" id="PF13560">
    <property type="entry name" value="HTH_31"/>
    <property type="match status" value="1"/>
</dbReference>
<evidence type="ECO:0000313" key="2">
    <source>
        <dbReference type="EMBL" id="WUN84555.1"/>
    </source>
</evidence>
<accession>A0ABZ1QQE4</accession>
<reference evidence="2" key="1">
    <citation type="submission" date="2022-10" db="EMBL/GenBank/DDBJ databases">
        <title>The complete genomes of actinobacterial strains from the NBC collection.</title>
        <authorList>
            <person name="Joergensen T.S."/>
            <person name="Alvarez Arevalo M."/>
            <person name="Sterndorff E.B."/>
            <person name="Faurdal D."/>
            <person name="Vuksanovic O."/>
            <person name="Mourched A.-S."/>
            <person name="Charusanti P."/>
            <person name="Shaw S."/>
            <person name="Blin K."/>
            <person name="Weber T."/>
        </authorList>
    </citation>
    <scope>NUCLEOTIDE SEQUENCE</scope>
    <source>
        <strain evidence="2">NBC_00303</strain>
        <plasmid evidence="2">unnamed1</plasmid>
    </source>
</reference>
<feature type="domain" description="KRAB" evidence="1">
    <location>
        <begin position="45"/>
        <end position="118"/>
    </location>
</feature>
<dbReference type="Proteomes" id="UP001432312">
    <property type="component" value="Plasmid unnamed1"/>
</dbReference>
<evidence type="ECO:0000259" key="1">
    <source>
        <dbReference type="PROSITE" id="PS50805"/>
    </source>
</evidence>
<dbReference type="InterPro" id="IPR010982">
    <property type="entry name" value="Lambda_DNA-bd_dom_sf"/>
</dbReference>
<keyword evidence="2" id="KW-0614">Plasmid</keyword>
<sequence>MGRPEKPVDQTVPELARLATFLRDERAKANRSYAVLADVAEVSAATLKRAAAGTSLPTWRTVRQYLRACYVKVPEPVYVRVAGETFFTDFYSPEFRQALHQAGDLWDLAEEGVQEAENCRPRPMPTCRYVYDEADLSARLRELHAWARSPSAHAMEERAGEFGVLPHSTAHRIIKGKALPRRIDQLHGFLRACGLPESKWEDWITAWWQVDNIRSVQAVENKMHLIIDDMVEREVRRRMGISGPRELVA</sequence>
<gene>
    <name evidence="2" type="ORF">OHA91_39715</name>
</gene>
<dbReference type="InterPro" id="IPR001909">
    <property type="entry name" value="KRAB"/>
</dbReference>
<proteinExistence type="predicted"/>
<dbReference type="EMBL" id="CP108037">
    <property type="protein sequence ID" value="WUN84555.1"/>
    <property type="molecule type" value="Genomic_DNA"/>
</dbReference>
<geneLocation type="plasmid" evidence="2 3">
    <name>unnamed1</name>
</geneLocation>
<keyword evidence="3" id="KW-1185">Reference proteome</keyword>
<organism evidence="2 3">
    <name type="scientific">Streptomyces erythrochromogenes</name>
    <dbReference type="NCBI Taxonomy" id="285574"/>
    <lineage>
        <taxon>Bacteria</taxon>
        <taxon>Bacillati</taxon>
        <taxon>Actinomycetota</taxon>
        <taxon>Actinomycetes</taxon>
        <taxon>Kitasatosporales</taxon>
        <taxon>Streptomycetaceae</taxon>
        <taxon>Streptomyces</taxon>
    </lineage>
</organism>
<dbReference type="RefSeq" id="WP_328741279.1">
    <property type="nucleotide sequence ID" value="NZ_CP108037.1"/>
</dbReference>
<protein>
    <submittedName>
        <fullName evidence="2">Helix-turn-helix domain-containing protein</fullName>
    </submittedName>
</protein>
<dbReference type="Gene3D" id="1.10.260.40">
    <property type="entry name" value="lambda repressor-like DNA-binding domains"/>
    <property type="match status" value="1"/>
</dbReference>
<dbReference type="PROSITE" id="PS50805">
    <property type="entry name" value="KRAB"/>
    <property type="match status" value="1"/>
</dbReference>
<evidence type="ECO:0000313" key="3">
    <source>
        <dbReference type="Proteomes" id="UP001432312"/>
    </source>
</evidence>
<dbReference type="SUPFAM" id="SSF47413">
    <property type="entry name" value="lambda repressor-like DNA-binding domains"/>
    <property type="match status" value="1"/>
</dbReference>
<dbReference type="GeneID" id="95502316"/>